<dbReference type="Proteomes" id="UP001152531">
    <property type="component" value="Unassembled WGS sequence"/>
</dbReference>
<keyword evidence="2" id="KW-1185">Reference proteome</keyword>
<organism evidence="1 2">
    <name type="scientific">[Candida] jaroonii</name>
    <dbReference type="NCBI Taxonomy" id="467808"/>
    <lineage>
        <taxon>Eukaryota</taxon>
        <taxon>Fungi</taxon>
        <taxon>Dikarya</taxon>
        <taxon>Ascomycota</taxon>
        <taxon>Saccharomycotina</taxon>
        <taxon>Pichiomycetes</taxon>
        <taxon>Debaryomycetaceae</taxon>
        <taxon>Yamadazyma</taxon>
    </lineage>
</organism>
<protein>
    <submittedName>
        <fullName evidence="1">Topoisomerase 1-associated factor 1</fullName>
    </submittedName>
</protein>
<comment type="caution">
    <text evidence="1">The sequence shown here is derived from an EMBL/GenBank/DDBJ whole genome shotgun (WGS) entry which is preliminary data.</text>
</comment>
<evidence type="ECO:0000313" key="2">
    <source>
        <dbReference type="Proteomes" id="UP001152531"/>
    </source>
</evidence>
<sequence length="1305" mass="151289">MSSEDEFHTVDDDLHDFIVDEPGQFTNDNEINEHDEGAEEAGEIQSGDENTDSEDEKPDRLKEFSTALKPNETARSKILKAHISVLVSALGGPDHTSNNNPPPYKLGHDALACLKDLKRWIRSVDDTNQTFDVAIACGETGVVMNDLVVILCQWDNQLAGKSNLPPIRNKKTMERIMLSILELLVSLTWPQELTPESTEEQKLQLANLRKFQIIYKKHILTYNKGQTLKAVLRLILPIMSKEKEDREKKDNQVLKLALFFIRNILYIKPIGSTISMKTSKELTSIDNMPSNVTMEDISLNNVLSVFKKNKVLTFLLTMSSSVGSEFNKNFFGQIVLECINLMVKNVKFQDIMNQSKAFNRQKKNLQDLQENQRSINQVESINSTVGMQLSDLLQEESRRKNVQNQNLSTRHGRFGTLLSIQGDEQNYVISGQEALLNSNVTMDKLDRSKKWQKPPQFKYDSDKFISDEKQYLSPSSTLIFHNFICDFLVGECFNNLISNVSSILSSADDMTHINPYDNATYFLTMSWFFNYMRNRNEYYKAHPQEFNSLSEEEKSLAGFQFINDGLSQTNFILILNYFRSSFEKKNWSAVHVAMTCFLELLLISHSLFISNPSMEDLAEDSQELLDKELGEGIIRNLFTSYDFLNVLVQVPQSASKHSPSYLSKCIYLVHILLKSFESFTKENITLYIKKRRKKYKKDKKSLYNDIESRMNSRVEDLMDESDEEADHERAKSEKLERELDLQRTELRFFHTSTVNSYIDYLSEYEDLSHEEVKRCLSYFHRLFVVKKDHNALFRLDFMIILQKLRGYLPKKSSIRNHVDDFIIYFMKKFKPAFERFPNPIEILFPRFEEQAAKSFLNEGIIVAKSNSSQPRLAKDVEFIRDFTLDEKVKILITALIYQEKESFLKWLITALENFIKIRIQHLIDDPTSITSNDDNNVHCLLTPESYARYMINNQYVRCLLSLASFELPDILEEKVELPKNIPTGKVVELLELIKKWIKEQPVSFEDGKDPFYFMRSKEYDDYGYNDDNVYNFSDEDIAFETQGTATQSKYMEELDNLDKMEARISSSNTLGVARKKTKEKEPTRERSKEKERKKRSSKHRGSKHRSSSQHEPEGYHGPSKSNEYIHDSDEESDDEKDQQFFAREEKLRKLLSESGGIINTKQLEEFKKVWSSVLNDPNQNVDESVTRAIESASKNFKASQVEESQDLGLSQYAEDSQLSQSQSTIQFTQASQLDQSDQSDQSDREESTRLEFSSDEESQPESDDAVDKENQIPVIKRILEDDDDDDTSFISRRKRLRLDDDDDDE</sequence>
<evidence type="ECO:0000313" key="1">
    <source>
        <dbReference type="EMBL" id="CAH6719158.1"/>
    </source>
</evidence>
<accession>A0ACA9Y2U0</accession>
<proteinExistence type="predicted"/>
<dbReference type="EMBL" id="CALSDN010000002">
    <property type="protein sequence ID" value="CAH6719158.1"/>
    <property type="molecule type" value="Genomic_DNA"/>
</dbReference>
<name>A0ACA9Y2U0_9ASCO</name>
<gene>
    <name evidence="1" type="ORF">CLIB1444_02S02234</name>
</gene>
<reference evidence="1" key="1">
    <citation type="submission" date="2022-06" db="EMBL/GenBank/DDBJ databases">
        <authorList>
            <person name="Legras J.-L."/>
            <person name="Devillers H."/>
            <person name="Grondin C."/>
        </authorList>
    </citation>
    <scope>NUCLEOTIDE SEQUENCE</scope>
    <source>
        <strain evidence="1">CLIB 1444</strain>
    </source>
</reference>